<accession>A0A6I8PSC5</accession>
<dbReference type="PANTHER" id="PTHR37984:SF5">
    <property type="entry name" value="PROTEIN NYNRIN-LIKE"/>
    <property type="match status" value="1"/>
</dbReference>
<dbReference type="Ensembl" id="ENSXETT00000065275">
    <property type="protein sequence ID" value="ENSXETP00000063161"/>
    <property type="gene ID" value="ENSXETG00000000145"/>
</dbReference>
<dbReference type="GO" id="GO:0015074">
    <property type="term" value="P:DNA integration"/>
    <property type="evidence" value="ECO:0007669"/>
    <property type="project" value="InterPro"/>
</dbReference>
<dbReference type="RefSeq" id="XP_012811172.1">
    <property type="nucleotide sequence ID" value="XM_012955718.3"/>
</dbReference>
<dbReference type="Proteomes" id="UP000008143">
    <property type="component" value="Chromosome 1"/>
</dbReference>
<evidence type="ECO:0000313" key="5">
    <source>
        <dbReference type="RefSeq" id="XP_012811172.1"/>
    </source>
</evidence>
<dbReference type="Gene3D" id="1.10.340.70">
    <property type="match status" value="1"/>
</dbReference>
<evidence type="ECO:0000259" key="2">
    <source>
        <dbReference type="PROSITE" id="PS50994"/>
    </source>
</evidence>
<evidence type="ECO:0000313" key="7">
    <source>
        <dbReference type="Xenbase" id="XB-GENE-6458480"/>
    </source>
</evidence>
<name>A0A6I8PSC5_XENTR</name>
<dbReference type="InterPro" id="IPR001584">
    <property type="entry name" value="Integrase_cat-core"/>
</dbReference>
<dbReference type="AlphaFoldDB" id="A0A6I8PSC5"/>
<gene>
    <name evidence="3 5 6 7" type="primary">gin1</name>
    <name evidence="5 6" type="synonym">gin-1</name>
    <name evidence="5 6" type="synonym">tgin1</name>
    <name evidence="5 6" type="synonym">zh2c2</name>
</gene>
<dbReference type="CTD" id="54826"/>
<dbReference type="PROSITE" id="PS50994">
    <property type="entry name" value="INTEGRASE"/>
    <property type="match status" value="1"/>
</dbReference>
<keyword evidence="4" id="KW-1185">Reference proteome</keyword>
<dbReference type="PANTHER" id="PTHR37984">
    <property type="entry name" value="PROTEIN CBG26694"/>
    <property type="match status" value="1"/>
</dbReference>
<dbReference type="Gene3D" id="3.30.420.10">
    <property type="entry name" value="Ribonuclease H-like superfamily/Ribonuclease H"/>
    <property type="match status" value="1"/>
</dbReference>
<dbReference type="InterPro" id="IPR050951">
    <property type="entry name" value="Retrovirus_Pol_polyprotein"/>
</dbReference>
<dbReference type="SUPFAM" id="SSF53098">
    <property type="entry name" value="Ribonuclease H-like"/>
    <property type="match status" value="1"/>
</dbReference>
<dbReference type="GO" id="GO:0003676">
    <property type="term" value="F:nucleic acid binding"/>
    <property type="evidence" value="ECO:0007669"/>
    <property type="project" value="InterPro"/>
</dbReference>
<reference evidence="5 6" key="3">
    <citation type="submission" date="2025-04" db="UniProtKB">
        <authorList>
            <consortium name="RefSeq"/>
        </authorList>
    </citation>
    <scope>IDENTIFICATION</scope>
    <source>
        <strain evidence="5 6">Nigerian</strain>
        <tissue evidence="5 6">Liver and blood</tissue>
    </source>
</reference>
<evidence type="ECO:0000313" key="3">
    <source>
        <dbReference type="Ensembl" id="ENSXETP00000063161"/>
    </source>
</evidence>
<dbReference type="FunFam" id="1.10.340.70:FF:000001">
    <property type="entry name" value="Retrovirus-related Pol polyprotein from transposon gypsy-like Protein"/>
    <property type="match status" value="1"/>
</dbReference>
<dbReference type="Xenbase" id="XB-GENE-6458480">
    <property type="gene designation" value="gin1"/>
</dbReference>
<dbReference type="AGR" id="Xenbase:XB-GENE-6458480"/>
<feature type="domain" description="Integrase catalytic" evidence="2">
    <location>
        <begin position="144"/>
        <end position="302"/>
    </location>
</feature>
<dbReference type="Bgee" id="ENSXETG00000000145">
    <property type="expression patterns" value="Expressed in skeletal muscle tissue and 13 other cell types or tissues"/>
</dbReference>
<dbReference type="GeneID" id="100145119"/>
<dbReference type="InterPro" id="IPR036397">
    <property type="entry name" value="RNaseH_sf"/>
</dbReference>
<dbReference type="OMA" id="FPQTMNP"/>
<evidence type="ECO:0000313" key="4">
    <source>
        <dbReference type="Proteomes" id="UP000008143"/>
    </source>
</evidence>
<evidence type="ECO:0000256" key="1">
    <source>
        <dbReference type="ARBA" id="ARBA00039658"/>
    </source>
</evidence>
<organism evidence="3">
    <name type="scientific">Xenopus tropicalis</name>
    <name type="common">Western clawed frog</name>
    <name type="synonym">Silurana tropicalis</name>
    <dbReference type="NCBI Taxonomy" id="8364"/>
    <lineage>
        <taxon>Eukaryota</taxon>
        <taxon>Metazoa</taxon>
        <taxon>Chordata</taxon>
        <taxon>Craniata</taxon>
        <taxon>Vertebrata</taxon>
        <taxon>Euteleostomi</taxon>
        <taxon>Amphibia</taxon>
        <taxon>Batrachia</taxon>
        <taxon>Anura</taxon>
        <taxon>Pipoidea</taxon>
        <taxon>Pipidae</taxon>
        <taxon>Xenopodinae</taxon>
        <taxon>Xenopus</taxon>
        <taxon>Silurana</taxon>
    </lineage>
</organism>
<reference evidence="3" key="2">
    <citation type="submission" date="2020-05" db="UniProtKB">
        <authorList>
            <consortium name="Ensembl"/>
        </authorList>
    </citation>
    <scope>IDENTIFICATION</scope>
</reference>
<dbReference type="OrthoDB" id="413122at2759"/>
<proteinExistence type="predicted"/>
<sequence length="416" mass="47377">MVTMDLLQVAEEVVESSPNKLEDIYRLLAEGSFPSSFCSIKKKNLKRYARKFTLEGGCLYYVGSKNEEKREVVVDPERRHQIFLESHITESGHHLGQKKTANRIQSRYYWLGVVKDVIDWIKICETCQNAEHHKNTPRKCKPVKVDRPWEVLSIVFHGPFPPSSQKNTYVLTVTDFFTKWTEAVALPNNDAAQAAKVLANMYYRYGAARNIYCNQGWDFCKEVSRNLYERWNISQTITLAETSDHAGLDKMTFEGLKSSIRMAVSDNPSEWDEFLEPILFTFRTSINPVTKYTPYFLMFSREIQLSGTEANEVPSSQGPSTHSNESLLQYTCGVQEQRAAVREIVLANLLATDKQERKSTPRPNRCSSAAFQGHDGIFGSSAVQPLKKFKQTAVMSFKFENVLFPEGTVAVEEVTS</sequence>
<dbReference type="InterPro" id="IPR041588">
    <property type="entry name" value="Integrase_H2C2"/>
</dbReference>
<dbReference type="Pfam" id="PF17921">
    <property type="entry name" value="Integrase_H2C2"/>
    <property type="match status" value="1"/>
</dbReference>
<dbReference type="RefSeq" id="XP_012811174.1">
    <property type="nucleotide sequence ID" value="XM_012955720.3"/>
</dbReference>
<protein>
    <recommendedName>
        <fullName evidence="1">Gypsy retrotransposon integrase-like protein 1</fullName>
    </recommendedName>
</protein>
<evidence type="ECO:0000313" key="6">
    <source>
        <dbReference type="RefSeq" id="XP_012811174.1"/>
    </source>
</evidence>
<dbReference type="GeneTree" id="ENSGT00940000164419"/>
<dbReference type="InterPro" id="IPR012337">
    <property type="entry name" value="RNaseH-like_sf"/>
</dbReference>
<reference evidence="3" key="1">
    <citation type="journal article" date="2010" name="Science">
        <title>The genome of the Western clawed frog Xenopus tropicalis.</title>
        <authorList>
            <person name="Hellsten U."/>
            <person name="Harland R.M."/>
            <person name="Gilchrist M.J."/>
            <person name="Hendrix D."/>
            <person name="Jurka J."/>
            <person name="Kapitonov V."/>
            <person name="Ovcharenko I."/>
            <person name="Putnam N.H."/>
            <person name="Shu S."/>
            <person name="Taher L."/>
            <person name="Blitz I.L."/>
            <person name="Blumberg B."/>
            <person name="Dichmann D.S."/>
            <person name="Dubchak I."/>
            <person name="Amaya E."/>
            <person name="Detter J.C."/>
            <person name="Fletcher R."/>
            <person name="Gerhard D.S."/>
            <person name="Goodstein D."/>
            <person name="Graves T."/>
            <person name="Grigoriev I.V."/>
            <person name="Grimwood J."/>
            <person name="Kawashima T."/>
            <person name="Lindquist E."/>
            <person name="Lucas S.M."/>
            <person name="Mead P.E."/>
            <person name="Mitros T."/>
            <person name="Ogino H."/>
            <person name="Ohta Y."/>
            <person name="Poliakov A.V."/>
            <person name="Pollet N."/>
            <person name="Robert J."/>
            <person name="Salamov A."/>
            <person name="Sater A.K."/>
            <person name="Schmutz J."/>
            <person name="Terry A."/>
            <person name="Vize P.D."/>
            <person name="Warren W.C."/>
            <person name="Wells D."/>
            <person name="Wills A."/>
            <person name="Wilson R.K."/>
            <person name="Zimmerman L.B."/>
            <person name="Zorn A.M."/>
            <person name="Grainger R."/>
            <person name="Grammer T."/>
            <person name="Khokha M.K."/>
            <person name="Richardson P.M."/>
            <person name="Rokhsar D.S."/>
        </authorList>
    </citation>
    <scope>NUCLEOTIDE SEQUENCE [LARGE SCALE GENOMIC DNA]</scope>
    <source>
        <strain evidence="3">Nigerian</strain>
    </source>
</reference>